<evidence type="ECO:0000256" key="14">
    <source>
        <dbReference type="ARBA" id="ARBA00044632"/>
    </source>
</evidence>
<dbReference type="InterPro" id="IPR012319">
    <property type="entry name" value="FPG_cat"/>
</dbReference>
<feature type="domain" description="FPG-type" evidence="16">
    <location>
        <begin position="247"/>
        <end position="281"/>
    </location>
</feature>
<name>A0A2N6T180_9CORY</name>
<dbReference type="GO" id="GO:0006979">
    <property type="term" value="P:response to oxidative stress"/>
    <property type="evidence" value="ECO:0007669"/>
    <property type="project" value="UniProtKB-ARBA"/>
</dbReference>
<evidence type="ECO:0000256" key="5">
    <source>
        <dbReference type="ARBA" id="ARBA00022763"/>
    </source>
</evidence>
<dbReference type="InterPro" id="IPR010979">
    <property type="entry name" value="Ribosomal_uS13-like_H2TH"/>
</dbReference>
<evidence type="ECO:0000256" key="4">
    <source>
        <dbReference type="ARBA" id="ARBA00022723"/>
    </source>
</evidence>
<proteinExistence type="inferred from homology"/>
<feature type="active site" description="Proton donor; for beta-elimination activity" evidence="15">
    <location>
        <position position="61"/>
    </location>
</feature>
<dbReference type="InterPro" id="IPR015886">
    <property type="entry name" value="H2TH_FPG"/>
</dbReference>
<dbReference type="InterPro" id="IPR035937">
    <property type="entry name" value="FPG_N"/>
</dbReference>
<dbReference type="GO" id="GO:0006284">
    <property type="term" value="P:base-excision repair"/>
    <property type="evidence" value="ECO:0007669"/>
    <property type="project" value="InterPro"/>
</dbReference>
<dbReference type="GO" id="GO:0003690">
    <property type="term" value="F:double-stranded DNA binding"/>
    <property type="evidence" value="ECO:0007669"/>
    <property type="project" value="UniProtKB-ARBA"/>
</dbReference>
<dbReference type="RefSeq" id="WP_102212024.1">
    <property type="nucleotide sequence ID" value="NZ_PNHF01000003.1"/>
</dbReference>
<comment type="caution">
    <text evidence="18">The sequence shown here is derived from an EMBL/GenBank/DDBJ whole genome shotgun (WGS) entry which is preliminary data.</text>
</comment>
<dbReference type="PROSITE" id="PS51066">
    <property type="entry name" value="ZF_FPG_2"/>
    <property type="match status" value="1"/>
</dbReference>
<dbReference type="SUPFAM" id="SSF81624">
    <property type="entry name" value="N-terminal domain of MutM-like DNA repair proteins"/>
    <property type="match status" value="1"/>
</dbReference>
<evidence type="ECO:0000256" key="10">
    <source>
        <dbReference type="ARBA" id="ARBA00023204"/>
    </source>
</evidence>
<comment type="subunit">
    <text evidence="3 15">Monomer.</text>
</comment>
<evidence type="ECO:0000259" key="16">
    <source>
        <dbReference type="PROSITE" id="PS51066"/>
    </source>
</evidence>
<evidence type="ECO:0000256" key="8">
    <source>
        <dbReference type="ARBA" id="ARBA00022833"/>
    </source>
</evidence>
<dbReference type="Gene3D" id="3.20.190.10">
    <property type="entry name" value="MutM-like, N-terminal"/>
    <property type="match status" value="1"/>
</dbReference>
<feature type="domain" description="Formamidopyrimidine-DNA glycosylase catalytic" evidence="17">
    <location>
        <begin position="2"/>
        <end position="121"/>
    </location>
</feature>
<protein>
    <recommendedName>
        <fullName evidence="15">Formamidopyrimidine-DNA glycosylase</fullName>
        <shortName evidence="15">Fapy-DNA glycosylase</shortName>
        <ecNumber evidence="15">3.2.2.23</ecNumber>
    </recommendedName>
    <alternativeName>
        <fullName evidence="15">DNA-(apurinic or apyrimidinic site) lyase MutM</fullName>
        <shortName evidence="15">AP lyase MutM</shortName>
        <ecNumber evidence="15">4.2.99.18</ecNumber>
    </alternativeName>
</protein>
<dbReference type="GO" id="GO:0008270">
    <property type="term" value="F:zinc ion binding"/>
    <property type="evidence" value="ECO:0007669"/>
    <property type="project" value="UniProtKB-UniRule"/>
</dbReference>
<sequence length="287" mass="31523">MPELPEVETIRLGLDPHVRGKAITAARVLRDRAVRRQPGGEREFAGRLIGRTITGTGRRGKFLWLSLDDESTLLIHLGMSGQLIVPGPDTPPSPHVRAVLELDGPHGGGLTLQFRDQRTFGWVWACEAGGDGVPEPAAHIARDLMDPAVDPVNLAHVIRRRTSGIKRVLLNQEVVSGIGNIYADEMLWAARVHGETPADELSVRTLAKLLRVGREVMVRAITVGGTSFDSLYVNVNGESGYFSRDLEAYGREGEPCGRCGAPIIRSTFMNRSSYHCPRCQRLPRRTP</sequence>
<dbReference type="FunFam" id="1.10.8.50:FF:000003">
    <property type="entry name" value="Formamidopyrimidine-DNA glycosylase"/>
    <property type="match status" value="1"/>
</dbReference>
<dbReference type="AlphaFoldDB" id="A0A2N6T180"/>
<evidence type="ECO:0000256" key="15">
    <source>
        <dbReference type="HAMAP-Rule" id="MF_00103"/>
    </source>
</evidence>
<dbReference type="HAMAP" id="MF_00103">
    <property type="entry name" value="Fapy_DNA_glycosyl"/>
    <property type="match status" value="1"/>
</dbReference>
<dbReference type="EMBL" id="PNHF01000003">
    <property type="protein sequence ID" value="PMC63069.1"/>
    <property type="molecule type" value="Genomic_DNA"/>
</dbReference>
<evidence type="ECO:0000256" key="11">
    <source>
        <dbReference type="ARBA" id="ARBA00023239"/>
    </source>
</evidence>
<dbReference type="GO" id="GO:0034039">
    <property type="term" value="F:8-oxo-7,8-dihydroguanine DNA N-glycosylase activity"/>
    <property type="evidence" value="ECO:0007669"/>
    <property type="project" value="TreeGrafter"/>
</dbReference>
<dbReference type="Pfam" id="PF06827">
    <property type="entry name" value="zf-FPG_IleRS"/>
    <property type="match status" value="1"/>
</dbReference>
<feature type="active site" description="Proton donor; for delta-elimination activity" evidence="15">
    <location>
        <position position="271"/>
    </location>
</feature>
<evidence type="ECO:0000256" key="6">
    <source>
        <dbReference type="ARBA" id="ARBA00022771"/>
    </source>
</evidence>
<dbReference type="CDD" id="cd08966">
    <property type="entry name" value="EcFpg-like_N"/>
    <property type="match status" value="1"/>
</dbReference>
<dbReference type="InterPro" id="IPR000214">
    <property type="entry name" value="Znf_DNA_glyclase/AP_lyase"/>
</dbReference>
<evidence type="ECO:0000256" key="3">
    <source>
        <dbReference type="ARBA" id="ARBA00011245"/>
    </source>
</evidence>
<gene>
    <name evidence="15" type="primary">mutM</name>
    <name evidence="15" type="synonym">fpg</name>
    <name evidence="18" type="ORF">CJ204_02210</name>
</gene>
<dbReference type="NCBIfam" id="TIGR00577">
    <property type="entry name" value="fpg"/>
    <property type="match status" value="1"/>
</dbReference>
<keyword evidence="4 15" id="KW-0479">Metal-binding</keyword>
<feature type="active site" description="Proton donor" evidence="15">
    <location>
        <position position="3"/>
    </location>
</feature>
<feature type="binding site" evidence="15">
    <location>
        <position position="161"/>
    </location>
    <ligand>
        <name>DNA</name>
        <dbReference type="ChEBI" id="CHEBI:16991"/>
    </ligand>
</feature>
<dbReference type="GO" id="GO:0003684">
    <property type="term" value="F:damaged DNA binding"/>
    <property type="evidence" value="ECO:0007669"/>
    <property type="project" value="InterPro"/>
</dbReference>
<comment type="catalytic activity">
    <reaction evidence="1 15">
        <text>Hydrolysis of DNA containing ring-opened 7-methylguanine residues, releasing 2,6-diamino-4-hydroxy-5-(N-methyl)formamidopyrimidine.</text>
        <dbReference type="EC" id="3.2.2.23"/>
    </reaction>
</comment>
<evidence type="ECO:0000259" key="17">
    <source>
        <dbReference type="PROSITE" id="PS51068"/>
    </source>
</evidence>
<dbReference type="Gene3D" id="1.10.8.50">
    <property type="match status" value="1"/>
</dbReference>
<keyword evidence="7 15" id="KW-0378">Hydrolase</keyword>
<dbReference type="GO" id="GO:0140078">
    <property type="term" value="F:class I DNA-(apurinic or apyrimidinic site) endonuclease activity"/>
    <property type="evidence" value="ECO:0007669"/>
    <property type="project" value="UniProtKB-EC"/>
</dbReference>
<keyword evidence="10 15" id="KW-0234">DNA repair</keyword>
<dbReference type="PROSITE" id="PS51068">
    <property type="entry name" value="FPG_CAT"/>
    <property type="match status" value="1"/>
</dbReference>
<evidence type="ECO:0000256" key="9">
    <source>
        <dbReference type="ARBA" id="ARBA00023125"/>
    </source>
</evidence>
<dbReference type="PANTHER" id="PTHR22993">
    <property type="entry name" value="FORMAMIDOPYRIMIDINE-DNA GLYCOSYLASE"/>
    <property type="match status" value="1"/>
</dbReference>
<dbReference type="SUPFAM" id="SSF46946">
    <property type="entry name" value="S13-like H2TH domain"/>
    <property type="match status" value="1"/>
</dbReference>
<feature type="active site" description="Schiff-base intermediate with DNA" evidence="15">
    <location>
        <position position="2"/>
    </location>
</feature>
<dbReference type="EC" id="3.2.2.23" evidence="15"/>
<evidence type="ECO:0000256" key="1">
    <source>
        <dbReference type="ARBA" id="ARBA00001668"/>
    </source>
</evidence>
<comment type="similarity">
    <text evidence="2 15">Belongs to the FPG family.</text>
</comment>
<evidence type="ECO:0000256" key="7">
    <source>
        <dbReference type="ARBA" id="ARBA00022801"/>
    </source>
</evidence>
<keyword evidence="11 15" id="KW-0456">Lyase</keyword>
<evidence type="ECO:0000256" key="13">
    <source>
        <dbReference type="ARBA" id="ARBA00023295"/>
    </source>
</evidence>
<keyword evidence="6 15" id="KW-0863">Zinc-finger</keyword>
<feature type="binding site" evidence="15">
    <location>
        <position position="118"/>
    </location>
    <ligand>
        <name>DNA</name>
        <dbReference type="ChEBI" id="CHEBI:16991"/>
    </ligand>
</feature>
<reference evidence="18 19" key="1">
    <citation type="submission" date="2017-09" db="EMBL/GenBank/DDBJ databases">
        <title>Bacterial strain isolated from the female urinary microbiota.</title>
        <authorList>
            <person name="Thomas-White K."/>
            <person name="Kumar N."/>
            <person name="Forster S."/>
            <person name="Putonti C."/>
            <person name="Lawley T."/>
            <person name="Wolfe A.J."/>
        </authorList>
    </citation>
    <scope>NUCLEOTIDE SEQUENCE [LARGE SCALE GENOMIC DNA]</scope>
    <source>
        <strain evidence="18 19">UMB0908</strain>
    </source>
</reference>
<keyword evidence="5 15" id="KW-0227">DNA damage</keyword>
<keyword evidence="12 15" id="KW-0511">Multifunctional enzyme</keyword>
<accession>A0A2N6T180</accession>
<dbReference type="STRING" id="1725.WU86_00230"/>
<evidence type="ECO:0000313" key="19">
    <source>
        <dbReference type="Proteomes" id="UP000235363"/>
    </source>
</evidence>
<dbReference type="Proteomes" id="UP000235363">
    <property type="component" value="Unassembled WGS sequence"/>
</dbReference>
<dbReference type="InterPro" id="IPR020629">
    <property type="entry name" value="FPG_Glyclase"/>
</dbReference>
<dbReference type="Pfam" id="PF06831">
    <property type="entry name" value="H2TH"/>
    <property type="match status" value="1"/>
</dbReference>
<dbReference type="SMART" id="SM00898">
    <property type="entry name" value="Fapy_DNA_glyco"/>
    <property type="match status" value="1"/>
</dbReference>
<evidence type="ECO:0000256" key="12">
    <source>
        <dbReference type="ARBA" id="ARBA00023268"/>
    </source>
</evidence>
<dbReference type="InterPro" id="IPR010663">
    <property type="entry name" value="Znf_FPG/IleRS"/>
</dbReference>
<organism evidence="18 19">
    <name type="scientific">Corynebacterium xerosis</name>
    <dbReference type="NCBI Taxonomy" id="1725"/>
    <lineage>
        <taxon>Bacteria</taxon>
        <taxon>Bacillati</taxon>
        <taxon>Actinomycetota</taxon>
        <taxon>Actinomycetes</taxon>
        <taxon>Mycobacteriales</taxon>
        <taxon>Corynebacteriaceae</taxon>
        <taxon>Corynebacterium</taxon>
    </lineage>
</organism>
<dbReference type="SMART" id="SM01232">
    <property type="entry name" value="H2TH"/>
    <property type="match status" value="1"/>
</dbReference>
<dbReference type="SUPFAM" id="SSF57716">
    <property type="entry name" value="Glucocorticoid receptor-like (DNA-binding domain)"/>
    <property type="match status" value="1"/>
</dbReference>
<dbReference type="PANTHER" id="PTHR22993:SF9">
    <property type="entry name" value="FORMAMIDOPYRIMIDINE-DNA GLYCOSYLASE"/>
    <property type="match status" value="1"/>
</dbReference>
<evidence type="ECO:0000313" key="18">
    <source>
        <dbReference type="EMBL" id="PMC63069.1"/>
    </source>
</evidence>
<keyword evidence="13 15" id="KW-0326">Glycosidase</keyword>
<comment type="cofactor">
    <cofactor evidence="15">
        <name>Zn(2+)</name>
        <dbReference type="ChEBI" id="CHEBI:29105"/>
    </cofactor>
    <text evidence="15">Binds 1 zinc ion per subunit.</text>
</comment>
<evidence type="ECO:0000256" key="2">
    <source>
        <dbReference type="ARBA" id="ARBA00009409"/>
    </source>
</evidence>
<comment type="catalytic activity">
    <reaction evidence="14 15">
        <text>2'-deoxyribonucleotide-(2'-deoxyribose 5'-phosphate)-2'-deoxyribonucleotide-DNA = a 3'-end 2'-deoxyribonucleotide-(2,3-dehydro-2,3-deoxyribose 5'-phosphate)-DNA + a 5'-end 5'-phospho-2'-deoxyribonucleoside-DNA + H(+)</text>
        <dbReference type="Rhea" id="RHEA:66592"/>
        <dbReference type="Rhea" id="RHEA-COMP:13180"/>
        <dbReference type="Rhea" id="RHEA-COMP:16897"/>
        <dbReference type="Rhea" id="RHEA-COMP:17067"/>
        <dbReference type="ChEBI" id="CHEBI:15378"/>
        <dbReference type="ChEBI" id="CHEBI:136412"/>
        <dbReference type="ChEBI" id="CHEBI:157695"/>
        <dbReference type="ChEBI" id="CHEBI:167181"/>
        <dbReference type="EC" id="4.2.99.18"/>
    </reaction>
</comment>
<comment type="function">
    <text evidence="15">Involved in base excision repair of DNA damaged by oxidation or by mutagenic agents. Acts as DNA glycosylase that recognizes and removes damaged bases. Has a preference for oxidized purines, such as 7,8-dihydro-8-oxoguanine (8-oxoG). Has AP (apurinic/apyrimidinic) lyase activity and introduces nicks in the DNA strand. Cleaves the DNA backbone by beta-delta elimination to generate a single-strand break at the site of the removed base with both 3'- and 5'-phosphates.</text>
</comment>
<dbReference type="NCBIfam" id="NF002211">
    <property type="entry name" value="PRK01103.1"/>
    <property type="match status" value="1"/>
</dbReference>
<feature type="binding site" evidence="15">
    <location>
        <position position="95"/>
    </location>
    <ligand>
        <name>DNA</name>
        <dbReference type="ChEBI" id="CHEBI:16991"/>
    </ligand>
</feature>
<dbReference type="EC" id="4.2.99.18" evidence="15"/>
<keyword evidence="9 15" id="KW-0238">DNA-binding</keyword>
<keyword evidence="8 15" id="KW-0862">Zinc</keyword>
<dbReference type="Pfam" id="PF01149">
    <property type="entry name" value="Fapy_DNA_glyco"/>
    <property type="match status" value="1"/>
</dbReference>